<keyword evidence="4" id="KW-1185">Reference proteome</keyword>
<dbReference type="FunFam" id="3.50.80.10:FF:000001">
    <property type="entry name" value="D-aminoacyl-tRNA deacylase"/>
    <property type="match status" value="1"/>
</dbReference>
<comment type="catalytic activity">
    <reaction evidence="2">
        <text>a D-aminoacyl-tRNA + H2O = a tRNA + a D-alpha-amino acid + H(+)</text>
        <dbReference type="Rhea" id="RHEA:13953"/>
        <dbReference type="Rhea" id="RHEA-COMP:10123"/>
        <dbReference type="Rhea" id="RHEA-COMP:10124"/>
        <dbReference type="ChEBI" id="CHEBI:15377"/>
        <dbReference type="ChEBI" id="CHEBI:15378"/>
        <dbReference type="ChEBI" id="CHEBI:59871"/>
        <dbReference type="ChEBI" id="CHEBI:78442"/>
        <dbReference type="ChEBI" id="CHEBI:79333"/>
        <dbReference type="EC" id="3.1.1.96"/>
    </reaction>
</comment>
<dbReference type="EC" id="3.1.1.-" evidence="2"/>
<dbReference type="eggNOG" id="COG1490">
    <property type="taxonomic scope" value="Bacteria"/>
</dbReference>
<protein>
    <recommendedName>
        <fullName evidence="2">D-aminoacyl-tRNA deacylase</fullName>
        <shortName evidence="2">DTD</shortName>
        <ecNumber evidence="2">3.1.1.96</ecNumber>
    </recommendedName>
    <alternativeName>
        <fullName evidence="2">Gly-tRNA(Ala) deacylase</fullName>
        <ecNumber evidence="2">3.1.1.-</ecNumber>
    </alternativeName>
</protein>
<comment type="domain">
    <text evidence="2">A Gly-cisPro motif from one monomer fits into the active site of the other monomer to allow specific chiral rejection of L-amino acids.</text>
</comment>
<dbReference type="STRING" id="937777.Deipe_0396"/>
<name>K9ZWN5_DEIPD</name>
<dbReference type="AlphaFoldDB" id="K9ZWN5"/>
<dbReference type="GO" id="GO:0043908">
    <property type="term" value="F:Ser(Gly)-tRNA(Ala) hydrolase activity"/>
    <property type="evidence" value="ECO:0007669"/>
    <property type="project" value="UniProtKB-UniRule"/>
</dbReference>
<accession>K9ZWN5</accession>
<organism evidence="3 4">
    <name type="scientific">Deinococcus peraridilitoris (strain DSM 19664 / LMG 22246 / CIP 109416 / KR-200)</name>
    <dbReference type="NCBI Taxonomy" id="937777"/>
    <lineage>
        <taxon>Bacteria</taxon>
        <taxon>Thermotogati</taxon>
        <taxon>Deinococcota</taxon>
        <taxon>Deinococci</taxon>
        <taxon>Deinococcales</taxon>
        <taxon>Deinococcaceae</taxon>
        <taxon>Deinococcus</taxon>
    </lineage>
</organism>
<dbReference type="Pfam" id="PF02580">
    <property type="entry name" value="Tyr_Deacylase"/>
    <property type="match status" value="1"/>
</dbReference>
<keyword evidence="2" id="KW-0820">tRNA-binding</keyword>
<evidence type="ECO:0000313" key="4">
    <source>
        <dbReference type="Proteomes" id="UP000010467"/>
    </source>
</evidence>
<dbReference type="PANTHER" id="PTHR10472:SF5">
    <property type="entry name" value="D-AMINOACYL-TRNA DEACYLASE 1"/>
    <property type="match status" value="1"/>
</dbReference>
<comment type="subcellular location">
    <subcellularLocation>
        <location evidence="2">Cytoplasm</location>
    </subcellularLocation>
</comment>
<feature type="short sequence motif" description="Gly-cisPro motif, important for rejection of L-amino acids" evidence="2">
    <location>
        <begin position="137"/>
        <end position="138"/>
    </location>
</feature>
<evidence type="ECO:0000256" key="1">
    <source>
        <dbReference type="ARBA" id="ARBA00009673"/>
    </source>
</evidence>
<comment type="function">
    <text evidence="2">An aminoacyl-tRNA editing enzyme that deacylates mischarged D-aminoacyl-tRNAs. Also deacylates mischarged glycyl-tRNA(Ala), protecting cells against glycine mischarging by AlaRS. Acts via tRNA-based rather than protein-based catalysis; rejects L-amino acids rather than detecting D-amino acids in the active site. By recycling D-aminoacyl-tRNA to D-amino acids and free tRNA molecules, this enzyme counteracts the toxicity associated with the formation of D-aminoacyl-tRNA entities in vivo and helps enforce protein L-homochirality.</text>
</comment>
<dbReference type="CDD" id="cd00563">
    <property type="entry name" value="Dtyr_deacylase"/>
    <property type="match status" value="1"/>
</dbReference>
<dbReference type="NCBIfam" id="TIGR00256">
    <property type="entry name" value="D-aminoacyl-tRNA deacylase"/>
    <property type="match status" value="1"/>
</dbReference>
<dbReference type="Proteomes" id="UP000010467">
    <property type="component" value="Chromosome"/>
</dbReference>
<dbReference type="GO" id="GO:0000049">
    <property type="term" value="F:tRNA binding"/>
    <property type="evidence" value="ECO:0007669"/>
    <property type="project" value="UniProtKB-UniRule"/>
</dbReference>
<dbReference type="RefSeq" id="WP_015234307.1">
    <property type="nucleotide sequence ID" value="NC_019793.1"/>
</dbReference>
<dbReference type="OrthoDB" id="9801395at2"/>
<comment type="catalytic activity">
    <reaction evidence="2">
        <text>glycyl-tRNA(Ala) + H2O = tRNA(Ala) + glycine + H(+)</text>
        <dbReference type="Rhea" id="RHEA:53744"/>
        <dbReference type="Rhea" id="RHEA-COMP:9657"/>
        <dbReference type="Rhea" id="RHEA-COMP:13640"/>
        <dbReference type="ChEBI" id="CHEBI:15377"/>
        <dbReference type="ChEBI" id="CHEBI:15378"/>
        <dbReference type="ChEBI" id="CHEBI:57305"/>
        <dbReference type="ChEBI" id="CHEBI:78442"/>
        <dbReference type="ChEBI" id="CHEBI:78522"/>
    </reaction>
</comment>
<dbReference type="SUPFAM" id="SSF69500">
    <property type="entry name" value="DTD-like"/>
    <property type="match status" value="1"/>
</dbReference>
<keyword evidence="2" id="KW-0694">RNA-binding</keyword>
<dbReference type="EC" id="3.1.1.96" evidence="2"/>
<dbReference type="PANTHER" id="PTHR10472">
    <property type="entry name" value="D-TYROSYL-TRNA TYR DEACYLASE"/>
    <property type="match status" value="1"/>
</dbReference>
<reference evidence="4" key="1">
    <citation type="submission" date="2012-03" db="EMBL/GenBank/DDBJ databases">
        <title>Complete sequence of chromosome of Deinococcus peraridilitoris DSM 19664.</title>
        <authorList>
            <person name="Lucas S."/>
            <person name="Copeland A."/>
            <person name="Lapidus A."/>
            <person name="Glavina del Rio T."/>
            <person name="Dalin E."/>
            <person name="Tice H."/>
            <person name="Bruce D."/>
            <person name="Goodwin L."/>
            <person name="Pitluck S."/>
            <person name="Peters L."/>
            <person name="Mikhailova N."/>
            <person name="Lu M."/>
            <person name="Kyrpides N."/>
            <person name="Mavromatis K."/>
            <person name="Ivanova N."/>
            <person name="Brettin T."/>
            <person name="Detter J.C."/>
            <person name="Han C."/>
            <person name="Larimer F."/>
            <person name="Land M."/>
            <person name="Hauser L."/>
            <person name="Markowitz V."/>
            <person name="Cheng J.-F."/>
            <person name="Hugenholtz P."/>
            <person name="Woyke T."/>
            <person name="Wu D."/>
            <person name="Pukall R."/>
            <person name="Steenblock K."/>
            <person name="Brambilla E."/>
            <person name="Klenk H.-P."/>
            <person name="Eisen J.A."/>
        </authorList>
    </citation>
    <scope>NUCLEOTIDE SEQUENCE [LARGE SCALE GENOMIC DNA]</scope>
    <source>
        <strain evidence="4">DSM 19664 / LMG 22246 / CIP 109416 / KR-200</strain>
    </source>
</reference>
<dbReference type="GO" id="GO:0051500">
    <property type="term" value="F:D-tyrosyl-tRNA(Tyr) deacylase activity"/>
    <property type="evidence" value="ECO:0007669"/>
    <property type="project" value="TreeGrafter"/>
</dbReference>
<dbReference type="GO" id="GO:0019478">
    <property type="term" value="P:D-amino acid catabolic process"/>
    <property type="evidence" value="ECO:0007669"/>
    <property type="project" value="UniProtKB-UniRule"/>
</dbReference>
<dbReference type="HOGENOM" id="CLU_076901_1_1_0"/>
<dbReference type="HAMAP" id="MF_00518">
    <property type="entry name" value="Deacylase_Dtd"/>
    <property type="match status" value="1"/>
</dbReference>
<dbReference type="GO" id="GO:0106026">
    <property type="term" value="F:Gly-tRNA(Ala) deacylase activity"/>
    <property type="evidence" value="ECO:0007669"/>
    <property type="project" value="UniProtKB-UniRule"/>
</dbReference>
<dbReference type="EMBL" id="CP003382">
    <property type="protein sequence ID" value="AFZ65996.1"/>
    <property type="molecule type" value="Genomic_DNA"/>
</dbReference>
<comment type="similarity">
    <text evidence="1 2">Belongs to the DTD family.</text>
</comment>
<dbReference type="InterPro" id="IPR023509">
    <property type="entry name" value="DTD-like_sf"/>
</dbReference>
<evidence type="ECO:0000313" key="3">
    <source>
        <dbReference type="EMBL" id="AFZ65996.1"/>
    </source>
</evidence>
<gene>
    <name evidence="2" type="primary">dtd</name>
    <name evidence="3" type="ordered locus">Deipe_0396</name>
</gene>
<dbReference type="PATRIC" id="fig|937777.3.peg.406"/>
<keyword evidence="2" id="KW-0963">Cytoplasm</keyword>
<dbReference type="GO" id="GO:0005737">
    <property type="term" value="C:cytoplasm"/>
    <property type="evidence" value="ECO:0007669"/>
    <property type="project" value="UniProtKB-SubCell"/>
</dbReference>
<comment type="subunit">
    <text evidence="2">Homodimer.</text>
</comment>
<dbReference type="InterPro" id="IPR003732">
    <property type="entry name" value="Daa-tRNA_deacyls_DTD"/>
</dbReference>
<dbReference type="Gene3D" id="3.50.80.10">
    <property type="entry name" value="D-tyrosyl-tRNA(Tyr) deacylase"/>
    <property type="match status" value="1"/>
</dbReference>
<dbReference type="KEGG" id="dpd:Deipe_0396"/>
<keyword evidence="2" id="KW-0378">Hydrolase</keyword>
<sequence>MKALLQRVARASVRVDGQLVGQVGQGLLILLGVGQGDAPEQAHKLAEKIARLRIFSDDAGKMNLSIVQVGGAVLSVSQFTLYADTRKGNRPSFVDAAAPEQGRALYQIFNEALRAQLLQVEEGIFGADMQVELVNDGPVTVLLEA</sequence>
<evidence type="ECO:0000256" key="2">
    <source>
        <dbReference type="HAMAP-Rule" id="MF_00518"/>
    </source>
</evidence>
<proteinExistence type="inferred from homology"/>